<feature type="non-terminal residue" evidence="1">
    <location>
        <position position="1"/>
    </location>
</feature>
<evidence type="ECO:0000313" key="1">
    <source>
        <dbReference type="EMBL" id="KAL0166307.1"/>
    </source>
</evidence>
<reference evidence="1 2" key="1">
    <citation type="submission" date="2024-05" db="EMBL/GenBank/DDBJ databases">
        <title>Genome sequencing and assembly of Indian major carp, Cirrhinus mrigala (Hamilton, 1822).</title>
        <authorList>
            <person name="Mohindra V."/>
            <person name="Chowdhury L.M."/>
            <person name="Lal K."/>
            <person name="Jena J.K."/>
        </authorList>
    </citation>
    <scope>NUCLEOTIDE SEQUENCE [LARGE SCALE GENOMIC DNA]</scope>
    <source>
        <strain evidence="1">CM1030</strain>
        <tissue evidence="1">Blood</tissue>
    </source>
</reference>
<comment type="caution">
    <text evidence="1">The sequence shown here is derived from an EMBL/GenBank/DDBJ whole genome shotgun (WGS) entry which is preliminary data.</text>
</comment>
<feature type="non-terminal residue" evidence="1">
    <location>
        <position position="53"/>
    </location>
</feature>
<evidence type="ECO:0000313" key="2">
    <source>
        <dbReference type="Proteomes" id="UP001529510"/>
    </source>
</evidence>
<sequence>SVQQTAPGKMPALQIPVTLTINNPSNLQSITSTAPGVTTLNVTPSNVLPATNP</sequence>
<protein>
    <submittedName>
        <fullName evidence="1">Uncharacterized protein</fullName>
    </submittedName>
</protein>
<name>A0ABD0NWT2_CIRMR</name>
<dbReference type="AlphaFoldDB" id="A0ABD0NWT2"/>
<dbReference type="EMBL" id="JAMKFB020000019">
    <property type="protein sequence ID" value="KAL0166307.1"/>
    <property type="molecule type" value="Genomic_DNA"/>
</dbReference>
<gene>
    <name evidence="1" type="ORF">M9458_038151</name>
</gene>
<accession>A0ABD0NWT2</accession>
<dbReference type="Proteomes" id="UP001529510">
    <property type="component" value="Unassembled WGS sequence"/>
</dbReference>
<keyword evidence="2" id="KW-1185">Reference proteome</keyword>
<proteinExistence type="predicted"/>
<organism evidence="1 2">
    <name type="scientific">Cirrhinus mrigala</name>
    <name type="common">Mrigala</name>
    <dbReference type="NCBI Taxonomy" id="683832"/>
    <lineage>
        <taxon>Eukaryota</taxon>
        <taxon>Metazoa</taxon>
        <taxon>Chordata</taxon>
        <taxon>Craniata</taxon>
        <taxon>Vertebrata</taxon>
        <taxon>Euteleostomi</taxon>
        <taxon>Actinopterygii</taxon>
        <taxon>Neopterygii</taxon>
        <taxon>Teleostei</taxon>
        <taxon>Ostariophysi</taxon>
        <taxon>Cypriniformes</taxon>
        <taxon>Cyprinidae</taxon>
        <taxon>Labeoninae</taxon>
        <taxon>Labeonini</taxon>
        <taxon>Cirrhinus</taxon>
    </lineage>
</organism>